<reference evidence="2 3" key="1">
    <citation type="submission" date="2023-01" db="EMBL/GenBank/DDBJ databases">
        <title>Analysis of 21 Apiospora genomes using comparative genomics revels a genus with tremendous synthesis potential of carbohydrate active enzymes and secondary metabolites.</title>
        <authorList>
            <person name="Sorensen T."/>
        </authorList>
    </citation>
    <scope>NUCLEOTIDE SEQUENCE [LARGE SCALE GENOMIC DNA]</scope>
    <source>
        <strain evidence="2 3">CBS 33761</strain>
    </source>
</reference>
<feature type="region of interest" description="Disordered" evidence="1">
    <location>
        <begin position="166"/>
        <end position="218"/>
    </location>
</feature>
<name>A0ABR1TWM0_9PEZI</name>
<keyword evidence="3" id="KW-1185">Reference proteome</keyword>
<dbReference type="EMBL" id="JAQQWK010000002">
    <property type="protein sequence ID" value="KAK8051044.1"/>
    <property type="molecule type" value="Genomic_DNA"/>
</dbReference>
<comment type="caution">
    <text evidence="2">The sequence shown here is derived from an EMBL/GenBank/DDBJ whole genome shotgun (WGS) entry which is preliminary data.</text>
</comment>
<evidence type="ECO:0000313" key="3">
    <source>
        <dbReference type="Proteomes" id="UP001444661"/>
    </source>
</evidence>
<proteinExistence type="predicted"/>
<organism evidence="2 3">
    <name type="scientific">Apiospora rasikravindrae</name>
    <dbReference type="NCBI Taxonomy" id="990691"/>
    <lineage>
        <taxon>Eukaryota</taxon>
        <taxon>Fungi</taxon>
        <taxon>Dikarya</taxon>
        <taxon>Ascomycota</taxon>
        <taxon>Pezizomycotina</taxon>
        <taxon>Sordariomycetes</taxon>
        <taxon>Xylariomycetidae</taxon>
        <taxon>Amphisphaeriales</taxon>
        <taxon>Apiosporaceae</taxon>
        <taxon>Apiospora</taxon>
    </lineage>
</organism>
<evidence type="ECO:0000256" key="1">
    <source>
        <dbReference type="SAM" id="MobiDB-lite"/>
    </source>
</evidence>
<dbReference type="Proteomes" id="UP001444661">
    <property type="component" value="Unassembled WGS sequence"/>
</dbReference>
<sequence length="330" mass="37010">MEALNIPSKQKAKLHRVAELLLVIYRTLVEMRYLGPEDVQAGSHDVSELMPLYESLGLAPAVIYLYSSLPYANPQDFEKPFFQGGDFADFRNKGDVQRGRDPLCNSPVGDNYKADNGPYMRLWYTPLSHCGWRQSIIIYDTRTDEICIVHRGGDWCADPNIDNKHNDRYEADSEDEDGVVDGCGASNDETEDGNANENESDGDEAEEEEDDDDEEDDGVIEEGGMVIGYDSRPAAAVLRDINRWYREHETPSLGQGQLGPWIDEDKEHDVPLSALYKQHSGPGPDFDGELLTGLHEPNYMHSEDWLPKLSPSACERNLCVIHILIAPGHV</sequence>
<protein>
    <submittedName>
        <fullName evidence="2">Centromere kinetochore component CENP-T domain-containing protein</fullName>
    </submittedName>
</protein>
<gene>
    <name evidence="2" type="ORF">PG993_002429</name>
</gene>
<evidence type="ECO:0000313" key="2">
    <source>
        <dbReference type="EMBL" id="KAK8051044.1"/>
    </source>
</evidence>
<feature type="compositionally biased region" description="Acidic residues" evidence="1">
    <location>
        <begin position="188"/>
        <end position="218"/>
    </location>
</feature>
<accession>A0ABR1TWM0</accession>